<proteinExistence type="predicted"/>
<dbReference type="InterPro" id="IPR005143">
    <property type="entry name" value="TF_LuxR_autoind-bd_dom"/>
</dbReference>
<dbReference type="SUPFAM" id="SSF46894">
    <property type="entry name" value="C-terminal effector domain of the bipartite response regulators"/>
    <property type="match status" value="1"/>
</dbReference>
<accession>A0A3M5P780</accession>
<dbReference type="Proteomes" id="UP000273854">
    <property type="component" value="Unassembled WGS sequence"/>
</dbReference>
<dbReference type="EMBL" id="RBTP01000048">
    <property type="protein sequence ID" value="RMT80085.1"/>
    <property type="molecule type" value="Genomic_DNA"/>
</dbReference>
<evidence type="ECO:0000313" key="6">
    <source>
        <dbReference type="Proteomes" id="UP000273854"/>
    </source>
</evidence>
<organism evidence="5 6">
    <name type="scientific">Pseudomonas viridiflava</name>
    <name type="common">Phytomonas viridiflava</name>
    <dbReference type="NCBI Taxonomy" id="33069"/>
    <lineage>
        <taxon>Bacteria</taxon>
        <taxon>Pseudomonadati</taxon>
        <taxon>Pseudomonadota</taxon>
        <taxon>Gammaproteobacteria</taxon>
        <taxon>Pseudomonadales</taxon>
        <taxon>Pseudomonadaceae</taxon>
        <taxon>Pseudomonas</taxon>
    </lineage>
</organism>
<dbReference type="Pfam" id="PF00196">
    <property type="entry name" value="GerE"/>
    <property type="match status" value="1"/>
</dbReference>
<dbReference type="AlphaFoldDB" id="A0A3M5P780"/>
<dbReference type="GO" id="GO:0006355">
    <property type="term" value="P:regulation of DNA-templated transcription"/>
    <property type="evidence" value="ECO:0007669"/>
    <property type="project" value="InterPro"/>
</dbReference>
<dbReference type="InterPro" id="IPR000792">
    <property type="entry name" value="Tscrpt_reg_LuxR_C"/>
</dbReference>
<keyword evidence="2" id="KW-0238">DNA-binding</keyword>
<dbReference type="Gene3D" id="1.10.10.10">
    <property type="entry name" value="Winged helix-like DNA-binding domain superfamily/Winged helix DNA-binding domain"/>
    <property type="match status" value="1"/>
</dbReference>
<dbReference type="PROSITE" id="PS50043">
    <property type="entry name" value="HTH_LUXR_2"/>
    <property type="match status" value="1"/>
</dbReference>
<dbReference type="InterPro" id="IPR036388">
    <property type="entry name" value="WH-like_DNA-bd_sf"/>
</dbReference>
<dbReference type="PANTHER" id="PTHR44688">
    <property type="entry name" value="DNA-BINDING TRANSCRIPTIONAL ACTIVATOR DEVR_DOSR"/>
    <property type="match status" value="1"/>
</dbReference>
<dbReference type="Gene3D" id="3.30.450.80">
    <property type="entry name" value="Transcription factor LuxR-like, autoinducer-binding domain"/>
    <property type="match status" value="1"/>
</dbReference>
<dbReference type="SUPFAM" id="SSF75516">
    <property type="entry name" value="Pheromone-binding domain of LuxR-like quorum-sensing transcription factors"/>
    <property type="match status" value="1"/>
</dbReference>
<evidence type="ECO:0000259" key="4">
    <source>
        <dbReference type="PROSITE" id="PS50043"/>
    </source>
</evidence>
<sequence length="251" mass="28243">MFVMGRKGAVAMCSAMTDNTTMGLLIEQMVSTITEIDGQTAIENALRWLRRECRCERAMFYQFKGGQLLTFVTSNVDDRWGQAYRTENMIAHDPVARYYRNNLGFLDWRDALSQYLPPAWYEALLEDCRLAPAISYGYTSPCRGVNAVTSILSLAGLSFNTTPNDKYLITSLVPVLHRVGRGIQFSSRGLTQKELETLQWAREGKTAWEISVIRDVSEATVKYHLKTIYAKLGVANRAQAVGEALCRGFIS</sequence>
<dbReference type="InterPro" id="IPR036693">
    <property type="entry name" value="TF_LuxR_autoind-bd_dom_sf"/>
</dbReference>
<dbReference type="PRINTS" id="PR00038">
    <property type="entry name" value="HTHLUXR"/>
</dbReference>
<dbReference type="InterPro" id="IPR016032">
    <property type="entry name" value="Sig_transdc_resp-reg_C-effctor"/>
</dbReference>
<dbReference type="Pfam" id="PF03472">
    <property type="entry name" value="Autoind_bind"/>
    <property type="match status" value="1"/>
</dbReference>
<comment type="caution">
    <text evidence="5">The sequence shown here is derived from an EMBL/GenBank/DDBJ whole genome shotgun (WGS) entry which is preliminary data.</text>
</comment>
<dbReference type="PANTHER" id="PTHR44688:SF16">
    <property type="entry name" value="DNA-BINDING TRANSCRIPTIONAL ACTIVATOR DEVR_DOSR"/>
    <property type="match status" value="1"/>
</dbReference>
<keyword evidence="1" id="KW-0805">Transcription regulation</keyword>
<protein>
    <submittedName>
        <fullName evidence="5">LuxR family transcriptional regulator</fullName>
    </submittedName>
</protein>
<dbReference type="GO" id="GO:0003677">
    <property type="term" value="F:DNA binding"/>
    <property type="evidence" value="ECO:0007669"/>
    <property type="project" value="UniProtKB-KW"/>
</dbReference>
<evidence type="ECO:0000256" key="1">
    <source>
        <dbReference type="ARBA" id="ARBA00023015"/>
    </source>
</evidence>
<keyword evidence="3" id="KW-0804">Transcription</keyword>
<evidence type="ECO:0000313" key="5">
    <source>
        <dbReference type="EMBL" id="RMT80085.1"/>
    </source>
</evidence>
<feature type="domain" description="HTH luxR-type" evidence="4">
    <location>
        <begin position="183"/>
        <end position="248"/>
    </location>
</feature>
<gene>
    <name evidence="5" type="ORF">ALP40_01135</name>
</gene>
<dbReference type="SMART" id="SM00421">
    <property type="entry name" value="HTH_LUXR"/>
    <property type="match status" value="1"/>
</dbReference>
<name>A0A3M5P780_PSEVI</name>
<evidence type="ECO:0000256" key="2">
    <source>
        <dbReference type="ARBA" id="ARBA00023125"/>
    </source>
</evidence>
<dbReference type="CDD" id="cd06170">
    <property type="entry name" value="LuxR_C_like"/>
    <property type="match status" value="1"/>
</dbReference>
<evidence type="ECO:0000256" key="3">
    <source>
        <dbReference type="ARBA" id="ARBA00023163"/>
    </source>
</evidence>
<reference evidence="5 6" key="1">
    <citation type="submission" date="2018-08" db="EMBL/GenBank/DDBJ databases">
        <title>Recombination of ecologically and evolutionarily significant loci maintains genetic cohesion in the Pseudomonas syringae species complex.</title>
        <authorList>
            <person name="Dillon M."/>
            <person name="Thakur S."/>
            <person name="Almeida R.N.D."/>
            <person name="Weir B.S."/>
            <person name="Guttman D.S."/>
        </authorList>
    </citation>
    <scope>NUCLEOTIDE SEQUENCE [LARGE SCALE GENOMIC DNA]</scope>
    <source>
        <strain evidence="5 6">ICMP 19473</strain>
    </source>
</reference>